<keyword evidence="3 5" id="KW-1133">Transmembrane helix</keyword>
<evidence type="ECO:0000256" key="4">
    <source>
        <dbReference type="ARBA" id="ARBA00023136"/>
    </source>
</evidence>
<keyword evidence="4 5" id="KW-0472">Membrane</keyword>
<dbReference type="InterPro" id="IPR010899">
    <property type="entry name" value="UPF0344"/>
</dbReference>
<evidence type="ECO:0000256" key="3">
    <source>
        <dbReference type="ARBA" id="ARBA00022989"/>
    </source>
</evidence>
<name>A0ABY5BQM6_9LACO</name>
<evidence type="ECO:0000313" key="6">
    <source>
        <dbReference type="EMBL" id="USS85221.1"/>
    </source>
</evidence>
<keyword evidence="1" id="KW-1003">Cell membrane</keyword>
<feature type="transmembrane region" description="Helical" evidence="5">
    <location>
        <begin position="30"/>
        <end position="49"/>
    </location>
</feature>
<feature type="transmembrane region" description="Helical" evidence="5">
    <location>
        <begin position="86"/>
        <end position="110"/>
    </location>
</feature>
<reference evidence="6" key="1">
    <citation type="submission" date="2022-05" db="EMBL/GenBank/DDBJ databases">
        <authorList>
            <person name="Oliphant S.A."/>
            <person name="Watson-Haigh N.S."/>
            <person name="Sumby K.M."/>
            <person name="Gardner J.M."/>
            <person name="Jiranek V."/>
        </authorList>
    </citation>
    <scope>NUCLEOTIDE SEQUENCE</scope>
    <source>
        <strain evidence="6">KI16_H9</strain>
    </source>
</reference>
<keyword evidence="2 5" id="KW-0812">Transmembrane</keyword>
<proteinExistence type="predicted"/>
<evidence type="ECO:0000256" key="5">
    <source>
        <dbReference type="SAM" id="Phobius"/>
    </source>
</evidence>
<accession>A0ABY5BQM6</accession>
<protein>
    <submittedName>
        <fullName evidence="6">DUF1516 family protein</fullName>
    </submittedName>
</protein>
<gene>
    <name evidence="6" type="ORF">M3M35_00730</name>
</gene>
<keyword evidence="7" id="KW-1185">Reference proteome</keyword>
<evidence type="ECO:0000313" key="7">
    <source>
        <dbReference type="Proteomes" id="UP001056707"/>
    </source>
</evidence>
<evidence type="ECO:0000256" key="1">
    <source>
        <dbReference type="ARBA" id="ARBA00022475"/>
    </source>
</evidence>
<evidence type="ECO:0000256" key="2">
    <source>
        <dbReference type="ARBA" id="ARBA00022692"/>
    </source>
</evidence>
<feature type="transmembrane region" description="Helical" evidence="5">
    <location>
        <begin position="61"/>
        <end position="80"/>
    </location>
</feature>
<organism evidence="6 7">
    <name type="scientific">Fructilactobacillus myrtifloralis</name>
    <dbReference type="NCBI Taxonomy" id="2940301"/>
    <lineage>
        <taxon>Bacteria</taxon>
        <taxon>Bacillati</taxon>
        <taxon>Bacillota</taxon>
        <taxon>Bacilli</taxon>
        <taxon>Lactobacillales</taxon>
        <taxon>Lactobacillaceae</taxon>
        <taxon>Fructilactobacillus</taxon>
    </lineage>
</organism>
<dbReference type="RefSeq" id="WP_252750116.1">
    <property type="nucleotide sequence ID" value="NZ_CP097116.1"/>
</dbReference>
<dbReference type="Proteomes" id="UP001056707">
    <property type="component" value="Chromosome"/>
</dbReference>
<dbReference type="Pfam" id="PF07457">
    <property type="entry name" value="DUF1516"/>
    <property type="match status" value="1"/>
</dbReference>
<sequence length="111" mass="12168">MLILLLLISWGLLLIATVRGILIHQDKQVVKALIICRCLYLVILVLEVLLGFQQFAHHPGLVSASFIMTVVAVSLIDITFQRKFMGMLSIAVAGATLISIVIAICLLIPFL</sequence>
<dbReference type="EMBL" id="CP097116">
    <property type="protein sequence ID" value="USS85221.1"/>
    <property type="molecule type" value="Genomic_DNA"/>
</dbReference>